<dbReference type="Proteomes" id="UP000735874">
    <property type="component" value="Unassembled WGS sequence"/>
</dbReference>
<keyword evidence="9" id="KW-0175">Coiled coil</keyword>
<gene>
    <name evidence="11" type="ORF">PC113_g3499</name>
    <name evidence="12" type="ORF">PC117_g3246</name>
</gene>
<evidence type="ECO:0000256" key="7">
    <source>
        <dbReference type="ARBA" id="ARBA00023212"/>
    </source>
</evidence>
<proteinExistence type="predicted"/>
<evidence type="ECO:0000313" key="11">
    <source>
        <dbReference type="EMBL" id="KAG2865711.1"/>
    </source>
</evidence>
<dbReference type="EMBL" id="RCMG01000053">
    <property type="protein sequence ID" value="KAG2865711.1"/>
    <property type="molecule type" value="Genomic_DNA"/>
</dbReference>
<protein>
    <recommendedName>
        <fullName evidence="14">MORN motif</fullName>
    </recommendedName>
</protein>
<sequence length="643" mass="73474">MFVRVAGYELPLRLVGDHHGENAARDKRSIAASNLEVPRLDPTWLNLAQIKRLTKSAGGVVAAWNPTITSTLQGHEMVHAAAAGSPLGNAKLARPGRFRMASAVRGLWPGRKKPRKETPQEARQRYLREILRKELEDKKRVEREMHNLVKQINALILKDRKSITAYQRKVKDEDPRSVFYYRMLRRVGLPEVHARFAPWFLKSNQIQLNRWSAVLFNRLEQAFFAVPEQLSTVEIRMLAHQKYYDAIMKPAPADLAAPDASKILEPRQKSQLLLQRAFRDCSFHVDEDIVRKRQQQAAITGIKKPQSTPQFKQPSDNQEDEVDKLELIPEVPVISAPPGLAPQVRGQLESHGKHTFFTYNGRWKDGEMHGVLGVYSFADGGKYRGEFVHNVPSGNGTVVYPNGVEYTGAFADGQFHGFGVMKMERGYRYEGDFLRGQRCGLGKLQMLQSGAVYEGEFYNNMRHGHGTETSGLGYSYVGTWRCNRICGKGRLFCPDKSEVFRKDWPPLLLGEAIRLVKREKTEASWRQELWYRKLLRVRDDLRALDLQYAFWDAEEARMKREKEERIDNLKRARRQKREAQAAAKKAFMEQVEQEAKSSSEGSDRDDDDDDGDDEESSEGESGSAEDDNDAEEEESESEQDDTE</sequence>
<dbReference type="EMBL" id="RCMK01000046">
    <property type="protein sequence ID" value="KAG2951836.1"/>
    <property type="molecule type" value="Genomic_DNA"/>
</dbReference>
<keyword evidence="4" id="KW-0677">Repeat</keyword>
<keyword evidence="5" id="KW-0282">Flagellum</keyword>
<accession>A0A8T1KTK0</accession>
<dbReference type="Proteomes" id="UP000736787">
    <property type="component" value="Unassembled WGS sequence"/>
</dbReference>
<evidence type="ECO:0000313" key="13">
    <source>
        <dbReference type="Proteomes" id="UP000735874"/>
    </source>
</evidence>
<evidence type="ECO:0000256" key="4">
    <source>
        <dbReference type="ARBA" id="ARBA00022737"/>
    </source>
</evidence>
<feature type="region of interest" description="Disordered" evidence="10">
    <location>
        <begin position="296"/>
        <end position="319"/>
    </location>
</feature>
<evidence type="ECO:0000256" key="6">
    <source>
        <dbReference type="ARBA" id="ARBA00023069"/>
    </source>
</evidence>
<keyword evidence="8" id="KW-0966">Cell projection</keyword>
<dbReference type="PANTHER" id="PTHR46613">
    <property type="entry name" value="RADIAL SPOKE HEAD 10 HOMOLOG B-RELATED"/>
    <property type="match status" value="1"/>
</dbReference>
<dbReference type="Gene3D" id="2.20.110.10">
    <property type="entry name" value="Histone H3 K4-specific methyltransferase SET7/9 N-terminal domain"/>
    <property type="match status" value="3"/>
</dbReference>
<organism evidence="11 13">
    <name type="scientific">Phytophthora cactorum</name>
    <dbReference type="NCBI Taxonomy" id="29920"/>
    <lineage>
        <taxon>Eukaryota</taxon>
        <taxon>Sar</taxon>
        <taxon>Stramenopiles</taxon>
        <taxon>Oomycota</taxon>
        <taxon>Peronosporomycetes</taxon>
        <taxon>Peronosporales</taxon>
        <taxon>Peronosporaceae</taxon>
        <taxon>Phytophthora</taxon>
    </lineage>
</organism>
<evidence type="ECO:0000256" key="8">
    <source>
        <dbReference type="ARBA" id="ARBA00023273"/>
    </source>
</evidence>
<evidence type="ECO:0000313" key="12">
    <source>
        <dbReference type="EMBL" id="KAG2951836.1"/>
    </source>
</evidence>
<dbReference type="InterPro" id="IPR003409">
    <property type="entry name" value="MORN"/>
</dbReference>
<evidence type="ECO:0000256" key="3">
    <source>
        <dbReference type="ARBA" id="ARBA00022490"/>
    </source>
</evidence>
<evidence type="ECO:0000256" key="5">
    <source>
        <dbReference type="ARBA" id="ARBA00022846"/>
    </source>
</evidence>
<evidence type="ECO:0000256" key="9">
    <source>
        <dbReference type="SAM" id="Coils"/>
    </source>
</evidence>
<dbReference type="AlphaFoldDB" id="A0A8T1KTK0"/>
<dbReference type="SUPFAM" id="SSF82185">
    <property type="entry name" value="Histone H3 K4-specific methyltransferase SET7/9 N-terminal domain"/>
    <property type="match status" value="2"/>
</dbReference>
<dbReference type="SMART" id="SM00698">
    <property type="entry name" value="MORN"/>
    <property type="match status" value="6"/>
</dbReference>
<feature type="region of interest" description="Disordered" evidence="10">
    <location>
        <begin position="569"/>
        <end position="643"/>
    </location>
</feature>
<dbReference type="GO" id="GO:0005930">
    <property type="term" value="C:axoneme"/>
    <property type="evidence" value="ECO:0007669"/>
    <property type="project" value="UniProtKB-SubCell"/>
</dbReference>
<feature type="coiled-coil region" evidence="9">
    <location>
        <begin position="131"/>
        <end position="158"/>
    </location>
</feature>
<evidence type="ECO:0000256" key="10">
    <source>
        <dbReference type="SAM" id="MobiDB-lite"/>
    </source>
</evidence>
<evidence type="ECO:0000256" key="1">
    <source>
        <dbReference type="ARBA" id="ARBA00004230"/>
    </source>
</evidence>
<dbReference type="PANTHER" id="PTHR46613:SF1">
    <property type="entry name" value="RADIAL SPOKE HEAD 10 HOMOLOG B-RELATED"/>
    <property type="match status" value="1"/>
</dbReference>
<dbReference type="VEuPathDB" id="FungiDB:PC110_g8805"/>
<keyword evidence="3" id="KW-0963">Cytoplasm</keyword>
<keyword evidence="6" id="KW-0969">Cilium</keyword>
<comment type="caution">
    <text evidence="11">The sequence shown here is derived from an EMBL/GenBank/DDBJ whole genome shotgun (WGS) entry which is preliminary data.</text>
</comment>
<evidence type="ECO:0000256" key="2">
    <source>
        <dbReference type="ARBA" id="ARBA00004430"/>
    </source>
</evidence>
<reference evidence="11" key="1">
    <citation type="submission" date="2018-10" db="EMBL/GenBank/DDBJ databases">
        <title>Effector identification in a new, highly contiguous assembly of the strawberry crown rot pathogen Phytophthora cactorum.</title>
        <authorList>
            <person name="Armitage A.D."/>
            <person name="Nellist C.F."/>
            <person name="Bates H."/>
            <person name="Vickerstaff R.J."/>
            <person name="Harrison R.J."/>
        </authorList>
    </citation>
    <scope>NUCLEOTIDE SEQUENCE</scope>
    <source>
        <strain evidence="11">15-7</strain>
        <strain evidence="12">4040</strain>
    </source>
</reference>
<evidence type="ECO:0008006" key="14">
    <source>
        <dbReference type="Google" id="ProtNLM"/>
    </source>
</evidence>
<dbReference type="GO" id="GO:0031514">
    <property type="term" value="C:motile cilium"/>
    <property type="evidence" value="ECO:0007669"/>
    <property type="project" value="UniProtKB-SubCell"/>
</dbReference>
<feature type="compositionally biased region" description="Polar residues" evidence="10">
    <location>
        <begin position="305"/>
        <end position="316"/>
    </location>
</feature>
<dbReference type="Pfam" id="PF02493">
    <property type="entry name" value="MORN"/>
    <property type="match status" value="6"/>
</dbReference>
<name>A0A8T1KTK0_9STRA</name>
<keyword evidence="7" id="KW-0206">Cytoskeleton</keyword>
<feature type="compositionally biased region" description="Acidic residues" evidence="10">
    <location>
        <begin position="603"/>
        <end position="643"/>
    </location>
</feature>
<comment type="subcellular location">
    <subcellularLocation>
        <location evidence="1">Cell projection</location>
        <location evidence="1">Cilium</location>
        <location evidence="1">Flagellum</location>
    </subcellularLocation>
    <subcellularLocation>
        <location evidence="2">Cytoplasm</location>
        <location evidence="2">Cytoskeleton</location>
        <location evidence="2">Cilium axoneme</location>
    </subcellularLocation>
</comment>